<dbReference type="PANTHER" id="PTHR38479">
    <property type="entry name" value="LMO0824 PROTEIN"/>
    <property type="match status" value="1"/>
</dbReference>
<reference evidence="2" key="1">
    <citation type="submission" date="2018-09" db="EMBL/GenBank/DDBJ databases">
        <authorList>
            <person name="Zhu H."/>
        </authorList>
    </citation>
    <scope>NUCLEOTIDE SEQUENCE [LARGE SCALE GENOMIC DNA]</scope>
    <source>
        <strain evidence="2">K1W22B-1</strain>
    </source>
</reference>
<accession>A0A3A5HIQ4</accession>
<dbReference type="Proteomes" id="UP000276542">
    <property type="component" value="Unassembled WGS sequence"/>
</dbReference>
<dbReference type="Pfam" id="PF06224">
    <property type="entry name" value="AlkZ-like"/>
    <property type="match status" value="1"/>
</dbReference>
<organism evidence="1 2">
    <name type="scientific">Nocardioides cavernaquae</name>
    <dbReference type="NCBI Taxonomy" id="2321396"/>
    <lineage>
        <taxon>Bacteria</taxon>
        <taxon>Bacillati</taxon>
        <taxon>Actinomycetota</taxon>
        <taxon>Actinomycetes</taxon>
        <taxon>Propionibacteriales</taxon>
        <taxon>Nocardioidaceae</taxon>
        <taxon>Nocardioides</taxon>
    </lineage>
</organism>
<keyword evidence="2" id="KW-1185">Reference proteome</keyword>
<comment type="caution">
    <text evidence="1">The sequence shown here is derived from an EMBL/GenBank/DDBJ whole genome shotgun (WGS) entry which is preliminary data.</text>
</comment>
<dbReference type="InterPro" id="IPR009351">
    <property type="entry name" value="AlkZ-like"/>
</dbReference>
<dbReference type="GO" id="GO:0003677">
    <property type="term" value="F:DNA binding"/>
    <property type="evidence" value="ECO:0007669"/>
    <property type="project" value="UniProtKB-KW"/>
</dbReference>
<sequence length="362" mass="39656">MVALCVGAGWQADLVQLTTRDLNRTLLARQHLVARTTSPTHDMVEHLVGLQAQENLPPFLSLAARLEDFDPYAVTRGLEDKSLARLVTLRGTIHLLTADDALTLRQWTQPCQERERKASQTVRPAMHIEGEEFTQALDKALADGPLPMKQLGEVLAASFPDAPPNALAHLARVTQPLAQLPPRGAWKQSGGVVLQRVDRWLERPLLSPDPAAIVRRYLRAFGPASTADIGAWSGLTGMASVVASMPDLVQHTGPDGKALYDVADGVITAGETPAPVRLLGTYDNVWLSHAARDRVTDPVKRKSWMGTNGGMANTVFLDGMLEGLWRVEDGRPVVVELFRTLSVTEQRELDDELARVADLLFR</sequence>
<name>A0A3A5HIQ4_9ACTN</name>
<gene>
    <name evidence="1" type="ORF">D4739_16360</name>
</gene>
<keyword evidence="1" id="KW-0238">DNA-binding</keyword>
<dbReference type="PANTHER" id="PTHR38479:SF2">
    <property type="entry name" value="WINGED HELIX DNA-BINDING DOMAIN-CONTAINING PROTEIN"/>
    <property type="match status" value="1"/>
</dbReference>
<evidence type="ECO:0000313" key="2">
    <source>
        <dbReference type="Proteomes" id="UP000276542"/>
    </source>
</evidence>
<evidence type="ECO:0000313" key="1">
    <source>
        <dbReference type="EMBL" id="RJS47627.1"/>
    </source>
</evidence>
<proteinExistence type="predicted"/>
<dbReference type="EMBL" id="QYRP01000002">
    <property type="protein sequence ID" value="RJS47627.1"/>
    <property type="molecule type" value="Genomic_DNA"/>
</dbReference>
<protein>
    <submittedName>
        <fullName evidence="1">Winged helix DNA-binding domain-containing protein</fullName>
    </submittedName>
</protein>
<dbReference type="AlphaFoldDB" id="A0A3A5HIQ4"/>